<dbReference type="InterPro" id="IPR012938">
    <property type="entry name" value="Glc/Sorbosone_DH"/>
</dbReference>
<evidence type="ECO:0000259" key="3">
    <source>
        <dbReference type="Pfam" id="PF07995"/>
    </source>
</evidence>
<evidence type="ECO:0000256" key="1">
    <source>
        <dbReference type="SAM" id="MobiDB-lite"/>
    </source>
</evidence>
<dbReference type="PANTHER" id="PTHR19328">
    <property type="entry name" value="HEDGEHOG-INTERACTING PROTEIN"/>
    <property type="match status" value="1"/>
</dbReference>
<dbReference type="InterPro" id="IPR011041">
    <property type="entry name" value="Quinoprot_gluc/sorb_DH_b-prop"/>
</dbReference>
<name>A0A1B2E6W6_9BACL</name>
<feature type="region of interest" description="Disordered" evidence="1">
    <location>
        <begin position="232"/>
        <end position="254"/>
    </location>
</feature>
<reference evidence="4" key="1">
    <citation type="submission" date="2016-08" db="EMBL/GenBank/DDBJ databases">
        <title>Complete Genome Seqeunce of Paenibacillus sp. nov. IHBB 9852 from high altitute lake of Indian trans-Himalayas.</title>
        <authorList>
            <person name="Kiran S."/>
            <person name="Swarnkar M.K."/>
            <person name="Rana A."/>
            <person name="Tewari R."/>
            <person name="Gulati A."/>
        </authorList>
    </citation>
    <scope>NUCLEOTIDE SEQUENCE [LARGE SCALE GENOMIC DNA]</scope>
    <source>
        <strain evidence="4">IHBB 9852</strain>
    </source>
</reference>
<sequence>MKRHAFLPYALITAIMLLMPACSGGYAPSPSGGEERRESAEHRTGAPYKVLAEDLETPWAIDFHGEVIFLSEREGNVVQIRDGQVSRRPAVTSKPIASIGEGGLLGFVLAPDYEESKAAFVYHTYEQDGAVKNRLVRLKEHATSWKETASLLEDIPGSNVHNGGRIAIGPDGFLYVTTGDAGNGELAQDPENLAGKILRISLDGSVPSDNPMPDSYVYSFGHRNAQGLDWNSDGELYSSEHGPSGTPGGHDEINNIAAGRNYGWPALIGDAKESGMEQPVYHTGETALAPSGVAFDEEDVLYVATLRGSKLYRYEPDKDELEAVLEGEGRLRDVKVQNGRIYVITNNTDGRGVPGERDDRLLVLEI</sequence>
<evidence type="ECO:0000256" key="2">
    <source>
        <dbReference type="SAM" id="SignalP"/>
    </source>
</evidence>
<dbReference type="RefSeq" id="WP_099479497.1">
    <property type="nucleotide sequence ID" value="NZ_CP016809.1"/>
</dbReference>
<feature type="signal peptide" evidence="2">
    <location>
        <begin position="1"/>
        <end position="23"/>
    </location>
</feature>
<keyword evidence="2" id="KW-0732">Signal</keyword>
<organism evidence="4">
    <name type="scientific">Paenibacillus ihbetae</name>
    <dbReference type="NCBI Taxonomy" id="1870820"/>
    <lineage>
        <taxon>Bacteria</taxon>
        <taxon>Bacillati</taxon>
        <taxon>Bacillota</taxon>
        <taxon>Bacilli</taxon>
        <taxon>Bacillales</taxon>
        <taxon>Paenibacillaceae</taxon>
        <taxon>Paenibacillus</taxon>
    </lineage>
</organism>
<dbReference type="InterPro" id="IPR011042">
    <property type="entry name" value="6-blade_b-propeller_TolB-like"/>
</dbReference>
<dbReference type="Gene3D" id="2.120.10.30">
    <property type="entry name" value="TolB, C-terminal domain"/>
    <property type="match status" value="1"/>
</dbReference>
<dbReference type="Pfam" id="PF07995">
    <property type="entry name" value="GSDH"/>
    <property type="match status" value="1"/>
</dbReference>
<dbReference type="EMBL" id="CP016809">
    <property type="protein sequence ID" value="ANY75726.1"/>
    <property type="molecule type" value="Genomic_DNA"/>
</dbReference>
<evidence type="ECO:0000313" key="4">
    <source>
        <dbReference type="EMBL" id="ANY75726.1"/>
    </source>
</evidence>
<dbReference type="AlphaFoldDB" id="A0A1B2E6W6"/>
<dbReference type="SUPFAM" id="SSF63825">
    <property type="entry name" value="YWTD domain"/>
    <property type="match status" value="1"/>
</dbReference>
<accession>A0A1B2E6W6</accession>
<feature type="chain" id="PRO_5038661119" evidence="2">
    <location>
        <begin position="24"/>
        <end position="366"/>
    </location>
</feature>
<gene>
    <name evidence="4" type="ORF">BBD41_25855</name>
</gene>
<proteinExistence type="predicted"/>
<dbReference type="KEGG" id="pib:BBD41_25855"/>
<protein>
    <submittedName>
        <fullName evidence="4">Quinoprotein glucose dehydrogenase</fullName>
    </submittedName>
</protein>
<dbReference type="PANTHER" id="PTHR19328:SF13">
    <property type="entry name" value="HIPL1 PROTEIN"/>
    <property type="match status" value="1"/>
</dbReference>
<dbReference type="SUPFAM" id="SSF50952">
    <property type="entry name" value="Soluble quinoprotein glucose dehydrogenase"/>
    <property type="match status" value="1"/>
</dbReference>
<feature type="domain" description="Glucose/Sorbosone dehydrogenase" evidence="3">
    <location>
        <begin position="55"/>
        <end position="351"/>
    </location>
</feature>